<dbReference type="AlphaFoldDB" id="A0A9N9C7K1"/>
<feature type="non-terminal residue" evidence="1">
    <location>
        <position position="58"/>
    </location>
</feature>
<dbReference type="Proteomes" id="UP000789405">
    <property type="component" value="Unassembled WGS sequence"/>
</dbReference>
<proteinExistence type="predicted"/>
<keyword evidence="2" id="KW-1185">Reference proteome</keyword>
<sequence length="58" mass="6512">CDFIVEIVAFGVFGTIITKVNTQNTKNVPESKTKDSFQKSILQIPKATKKSKRKEVIN</sequence>
<name>A0A9N9C7K1_9GLOM</name>
<reference evidence="1" key="1">
    <citation type="submission" date="2021-06" db="EMBL/GenBank/DDBJ databases">
        <authorList>
            <person name="Kallberg Y."/>
            <person name="Tangrot J."/>
            <person name="Rosling A."/>
        </authorList>
    </citation>
    <scope>NUCLEOTIDE SEQUENCE</scope>
    <source>
        <strain evidence="1">MA453B</strain>
    </source>
</reference>
<comment type="caution">
    <text evidence="1">The sequence shown here is derived from an EMBL/GenBank/DDBJ whole genome shotgun (WGS) entry which is preliminary data.</text>
</comment>
<dbReference type="EMBL" id="CAJVPY010003507">
    <property type="protein sequence ID" value="CAG8593512.1"/>
    <property type="molecule type" value="Genomic_DNA"/>
</dbReference>
<gene>
    <name evidence="1" type="ORF">DERYTH_LOCUS7279</name>
</gene>
<accession>A0A9N9C7K1</accession>
<organism evidence="1 2">
    <name type="scientific">Dentiscutata erythropus</name>
    <dbReference type="NCBI Taxonomy" id="1348616"/>
    <lineage>
        <taxon>Eukaryota</taxon>
        <taxon>Fungi</taxon>
        <taxon>Fungi incertae sedis</taxon>
        <taxon>Mucoromycota</taxon>
        <taxon>Glomeromycotina</taxon>
        <taxon>Glomeromycetes</taxon>
        <taxon>Diversisporales</taxon>
        <taxon>Gigasporaceae</taxon>
        <taxon>Dentiscutata</taxon>
    </lineage>
</organism>
<evidence type="ECO:0000313" key="1">
    <source>
        <dbReference type="EMBL" id="CAG8593512.1"/>
    </source>
</evidence>
<protein>
    <submittedName>
        <fullName evidence="1">22189_t:CDS:1</fullName>
    </submittedName>
</protein>
<evidence type="ECO:0000313" key="2">
    <source>
        <dbReference type="Proteomes" id="UP000789405"/>
    </source>
</evidence>